<feature type="compositionally biased region" description="Polar residues" evidence="1">
    <location>
        <begin position="10"/>
        <end position="20"/>
    </location>
</feature>
<evidence type="ECO:0000313" key="2">
    <source>
        <dbReference type="EMBL" id="PPR85204.1"/>
    </source>
</evidence>
<evidence type="ECO:0000256" key="1">
    <source>
        <dbReference type="SAM" id="MobiDB-lite"/>
    </source>
</evidence>
<proteinExistence type="predicted"/>
<dbReference type="Proteomes" id="UP000239757">
    <property type="component" value="Unassembled WGS sequence"/>
</dbReference>
<organism evidence="2 3">
    <name type="scientific">Gossypium barbadense</name>
    <name type="common">Sea Island cotton</name>
    <name type="synonym">Hibiscus barbadensis</name>
    <dbReference type="NCBI Taxonomy" id="3634"/>
    <lineage>
        <taxon>Eukaryota</taxon>
        <taxon>Viridiplantae</taxon>
        <taxon>Streptophyta</taxon>
        <taxon>Embryophyta</taxon>
        <taxon>Tracheophyta</taxon>
        <taxon>Spermatophyta</taxon>
        <taxon>Magnoliopsida</taxon>
        <taxon>eudicotyledons</taxon>
        <taxon>Gunneridae</taxon>
        <taxon>Pentapetalae</taxon>
        <taxon>rosids</taxon>
        <taxon>malvids</taxon>
        <taxon>Malvales</taxon>
        <taxon>Malvaceae</taxon>
        <taxon>Malvoideae</taxon>
        <taxon>Gossypium</taxon>
    </lineage>
</organism>
<sequence>MTRNSDRPAIQTNLRATTSAQDKEGFIAPEPELQRDNAMNEGREELNDDDPKQHTWLGTRACLKPWPNRGRDMAVRDDRVKVGNDFPKTRDAINPHGRAMWPWLNLIEEHGHARDKLYRTPKLIITQELQLHRGRTYGLMNVYDCRSILLHSQTDHFPKL</sequence>
<protein>
    <submittedName>
        <fullName evidence="2">Uncharacterized protein</fullName>
    </submittedName>
</protein>
<accession>A0A2P5W283</accession>
<feature type="region of interest" description="Disordered" evidence="1">
    <location>
        <begin position="1"/>
        <end position="36"/>
    </location>
</feature>
<dbReference type="EMBL" id="KZ669499">
    <property type="protein sequence ID" value="PPR85204.1"/>
    <property type="molecule type" value="Genomic_DNA"/>
</dbReference>
<gene>
    <name evidence="2" type="ORF">GOBAR_AA35486</name>
</gene>
<name>A0A2P5W283_GOSBA</name>
<dbReference type="AlphaFoldDB" id="A0A2P5W283"/>
<reference evidence="2 3" key="1">
    <citation type="submission" date="2015-01" db="EMBL/GenBank/DDBJ databases">
        <title>Genome of allotetraploid Gossypium barbadense reveals genomic plasticity and fiber elongation in cotton evolution.</title>
        <authorList>
            <person name="Chen X."/>
            <person name="Liu X."/>
            <person name="Zhao B."/>
            <person name="Zheng H."/>
            <person name="Hu Y."/>
            <person name="Lu G."/>
            <person name="Yang C."/>
            <person name="Chen J."/>
            <person name="Shan C."/>
            <person name="Zhang L."/>
            <person name="Zhou Y."/>
            <person name="Wang L."/>
            <person name="Guo W."/>
            <person name="Bai Y."/>
            <person name="Ruan J."/>
            <person name="Shangguan X."/>
            <person name="Mao Y."/>
            <person name="Jiang J."/>
            <person name="Zhu Y."/>
            <person name="Lei J."/>
            <person name="Kang H."/>
            <person name="Chen S."/>
            <person name="He X."/>
            <person name="Wang R."/>
            <person name="Wang Y."/>
            <person name="Chen J."/>
            <person name="Wang L."/>
            <person name="Yu S."/>
            <person name="Wang B."/>
            <person name="Wei J."/>
            <person name="Song S."/>
            <person name="Lu X."/>
            <person name="Gao Z."/>
            <person name="Gu W."/>
            <person name="Deng X."/>
            <person name="Ma D."/>
            <person name="Wang S."/>
            <person name="Liang W."/>
            <person name="Fang L."/>
            <person name="Cai C."/>
            <person name="Zhu X."/>
            <person name="Zhou B."/>
            <person name="Zhang Y."/>
            <person name="Chen Z."/>
            <person name="Xu S."/>
            <person name="Zhu R."/>
            <person name="Wang S."/>
            <person name="Zhang T."/>
            <person name="Zhao G."/>
        </authorList>
    </citation>
    <scope>NUCLEOTIDE SEQUENCE [LARGE SCALE GENOMIC DNA]</scope>
    <source>
        <strain evidence="3">cv. Xinhai21</strain>
        <tissue evidence="2">Leaf</tissue>
    </source>
</reference>
<evidence type="ECO:0000313" key="3">
    <source>
        <dbReference type="Proteomes" id="UP000239757"/>
    </source>
</evidence>